<organism evidence="1 2">
    <name type="scientific">Bosea caraganae</name>
    <dbReference type="NCBI Taxonomy" id="2763117"/>
    <lineage>
        <taxon>Bacteria</taxon>
        <taxon>Pseudomonadati</taxon>
        <taxon>Pseudomonadota</taxon>
        <taxon>Alphaproteobacteria</taxon>
        <taxon>Hyphomicrobiales</taxon>
        <taxon>Boseaceae</taxon>
        <taxon>Bosea</taxon>
    </lineage>
</organism>
<protein>
    <submittedName>
        <fullName evidence="1">DUF3768 domain-containing protein</fullName>
    </submittedName>
</protein>
<accession>A0A370L398</accession>
<dbReference type="EMBL" id="QQTP01000009">
    <property type="protein sequence ID" value="RDJ22828.1"/>
    <property type="molecule type" value="Genomic_DNA"/>
</dbReference>
<proteinExistence type="predicted"/>
<comment type="caution">
    <text evidence="1">The sequence shown here is derived from an EMBL/GenBank/DDBJ whole genome shotgun (WGS) entry which is preliminary data.</text>
</comment>
<sequence>MTAAVRALGRIAQREILRRVRSFADFNEANDPFGEHDFGAFNANGERLFFKVDYFNLNMTTGSKDPADPAITARVLTIMCAGDW</sequence>
<dbReference type="InterPro" id="IPR022243">
    <property type="entry name" value="DUF3768"/>
</dbReference>
<keyword evidence="2" id="KW-1185">Reference proteome</keyword>
<evidence type="ECO:0000313" key="2">
    <source>
        <dbReference type="Proteomes" id="UP000255207"/>
    </source>
</evidence>
<name>A0A370L398_9HYPH</name>
<dbReference type="RefSeq" id="WP_114830438.1">
    <property type="nucleotide sequence ID" value="NZ_QQTO01000012.1"/>
</dbReference>
<dbReference type="AlphaFoldDB" id="A0A370L398"/>
<evidence type="ECO:0000313" key="1">
    <source>
        <dbReference type="EMBL" id="RDJ22828.1"/>
    </source>
</evidence>
<gene>
    <name evidence="1" type="ORF">DWE98_16760</name>
</gene>
<dbReference type="Pfam" id="PF12599">
    <property type="entry name" value="DUF3768"/>
    <property type="match status" value="1"/>
</dbReference>
<reference evidence="2" key="1">
    <citation type="submission" date="2018-07" db="EMBL/GenBank/DDBJ databases">
        <authorList>
            <person name="Safronova V.I."/>
            <person name="Chirak E.R."/>
            <person name="Sazanova A.L."/>
        </authorList>
    </citation>
    <scope>NUCLEOTIDE SEQUENCE [LARGE SCALE GENOMIC DNA]</scope>
    <source>
        <strain evidence="2">RCAM04685</strain>
    </source>
</reference>
<dbReference type="OrthoDB" id="1495368at2"/>
<dbReference type="Proteomes" id="UP000255207">
    <property type="component" value="Unassembled WGS sequence"/>
</dbReference>